<name>A2C7J5_PROM3</name>
<feature type="transmembrane region" description="Helical" evidence="6">
    <location>
        <begin position="26"/>
        <end position="47"/>
    </location>
</feature>
<evidence type="ECO:0000313" key="8">
    <source>
        <dbReference type="Proteomes" id="UP000002274"/>
    </source>
</evidence>
<keyword evidence="3 6" id="KW-0812">Transmembrane</keyword>
<dbReference type="GO" id="GO:0005886">
    <property type="term" value="C:plasma membrane"/>
    <property type="evidence" value="ECO:0007669"/>
    <property type="project" value="UniProtKB-SubCell"/>
</dbReference>
<evidence type="ECO:0000256" key="5">
    <source>
        <dbReference type="ARBA" id="ARBA00023136"/>
    </source>
</evidence>
<dbReference type="AlphaFoldDB" id="A2C7J5"/>
<keyword evidence="4 6" id="KW-1133">Transmembrane helix</keyword>
<dbReference type="BioCyc" id="PMAR59922:G1G80-648-MONOMER"/>
<dbReference type="KEGG" id="pmf:P9303_07041"/>
<organism evidence="7 8">
    <name type="scientific">Prochlorococcus marinus (strain MIT 9303)</name>
    <dbReference type="NCBI Taxonomy" id="59922"/>
    <lineage>
        <taxon>Bacteria</taxon>
        <taxon>Bacillati</taxon>
        <taxon>Cyanobacteriota</taxon>
        <taxon>Cyanophyceae</taxon>
        <taxon>Synechococcales</taxon>
        <taxon>Prochlorococcaceae</taxon>
        <taxon>Prochlorococcus</taxon>
    </lineage>
</organism>
<gene>
    <name evidence="7" type="ordered locus">P9303_07041</name>
</gene>
<feature type="transmembrane region" description="Helical" evidence="6">
    <location>
        <begin position="223"/>
        <end position="244"/>
    </location>
</feature>
<evidence type="ECO:0000256" key="6">
    <source>
        <dbReference type="SAM" id="Phobius"/>
    </source>
</evidence>
<dbReference type="RefSeq" id="WP_011825370.1">
    <property type="nucleotide sequence ID" value="NC_008820.1"/>
</dbReference>
<reference evidence="7 8" key="1">
    <citation type="journal article" date="2007" name="PLoS Genet.">
        <title>Patterns and implications of gene gain and loss in the evolution of Prochlorococcus.</title>
        <authorList>
            <person name="Kettler G.C."/>
            <person name="Martiny A.C."/>
            <person name="Huang K."/>
            <person name="Zucker J."/>
            <person name="Coleman M.L."/>
            <person name="Rodrigue S."/>
            <person name="Chen F."/>
            <person name="Lapidus A."/>
            <person name="Ferriera S."/>
            <person name="Johnson J."/>
            <person name="Steglich C."/>
            <person name="Church G.M."/>
            <person name="Richardson P."/>
            <person name="Chisholm S.W."/>
        </authorList>
    </citation>
    <scope>NUCLEOTIDE SEQUENCE [LARGE SCALE GENOMIC DNA]</scope>
    <source>
        <strain evidence="7 8">MIT 9303</strain>
    </source>
</reference>
<evidence type="ECO:0000256" key="4">
    <source>
        <dbReference type="ARBA" id="ARBA00022989"/>
    </source>
</evidence>
<keyword evidence="5 6" id="KW-0472">Membrane</keyword>
<evidence type="ECO:0000313" key="7">
    <source>
        <dbReference type="EMBL" id="ABM77455.1"/>
    </source>
</evidence>
<dbReference type="HOGENOM" id="CLU_051659_0_0_3"/>
<comment type="subcellular location">
    <subcellularLocation>
        <location evidence="1">Cell membrane</location>
        <topology evidence="1">Multi-pass membrane protein</topology>
    </subcellularLocation>
</comment>
<keyword evidence="2" id="KW-1003">Cell membrane</keyword>
<feature type="transmembrane region" description="Helical" evidence="6">
    <location>
        <begin position="292"/>
        <end position="315"/>
    </location>
</feature>
<dbReference type="Proteomes" id="UP000002274">
    <property type="component" value="Chromosome"/>
</dbReference>
<dbReference type="Pfam" id="PF03706">
    <property type="entry name" value="LPG_synthase_TM"/>
    <property type="match status" value="1"/>
</dbReference>
<dbReference type="InterPro" id="IPR022791">
    <property type="entry name" value="L-PG_synthase/AglD"/>
</dbReference>
<evidence type="ECO:0000256" key="2">
    <source>
        <dbReference type="ARBA" id="ARBA00022475"/>
    </source>
</evidence>
<feature type="transmembrane region" description="Helical" evidence="6">
    <location>
        <begin position="251"/>
        <end position="272"/>
    </location>
</feature>
<dbReference type="EMBL" id="CP000554">
    <property type="protein sequence ID" value="ABM77455.1"/>
    <property type="molecule type" value="Genomic_DNA"/>
</dbReference>
<protein>
    <submittedName>
        <fullName evidence="7">Uncharacterized protein</fullName>
    </submittedName>
</protein>
<dbReference type="STRING" id="59922.P9303_07041"/>
<accession>A2C7J5</accession>
<evidence type="ECO:0000256" key="3">
    <source>
        <dbReference type="ARBA" id="ARBA00022692"/>
    </source>
</evidence>
<proteinExistence type="predicted"/>
<sequence length="327" mass="35280">MVISGLIRHGRGLRFWLGKVALPGGFRLWITLASLAFVVVALVSHGAQLRQLSLSGLACWWLVLGVGISWSSLVVNALAWRVLVGWLGHRPRQISLIPLFLSSNLLKYLPGGIWHLVERMRVLRPHLGAGPALASVLLEPLLMAVAALLWVPFGGWQSGLAMACCLPAMLLIPRWREPLLRRLERAKAKQLDRVDAGLVGVVSAESLGSGRDDYPWSSLAMEMLFVAFRFAGFWCCVMAFSLSTSLSMGEWLAAFALAWTVGLVVPAAPGGLGVFEATLLLRVGSEVPEAPLLAVVLCYRVIATIADGLAAAAVAGDRALLKRQTVH</sequence>
<feature type="transmembrane region" description="Helical" evidence="6">
    <location>
        <begin position="59"/>
        <end position="83"/>
    </location>
</feature>
<feature type="transmembrane region" description="Helical" evidence="6">
    <location>
        <begin position="95"/>
        <end position="117"/>
    </location>
</feature>
<evidence type="ECO:0000256" key="1">
    <source>
        <dbReference type="ARBA" id="ARBA00004651"/>
    </source>
</evidence>
<feature type="transmembrane region" description="Helical" evidence="6">
    <location>
        <begin position="129"/>
        <end position="150"/>
    </location>
</feature>